<dbReference type="OrthoDB" id="7794186at2"/>
<dbReference type="SMART" id="SM00409">
    <property type="entry name" value="IG"/>
    <property type="match status" value="2"/>
</dbReference>
<gene>
    <name evidence="3" type="ORF">CW751_06840</name>
</gene>
<dbReference type="NCBIfam" id="TIGR04131">
    <property type="entry name" value="Bac_Flav_CTERM"/>
    <property type="match status" value="1"/>
</dbReference>
<keyword evidence="1" id="KW-0732">Signal</keyword>
<evidence type="ECO:0000313" key="3">
    <source>
        <dbReference type="EMBL" id="PKR80880.1"/>
    </source>
</evidence>
<reference evidence="3 4" key="1">
    <citation type="submission" date="2017-12" db="EMBL/GenBank/DDBJ databases">
        <title>The draft genome sequence of Brumimicrobium saltpan LHR20.</title>
        <authorList>
            <person name="Do Z.-J."/>
            <person name="Luo H.-R."/>
        </authorList>
    </citation>
    <scope>NUCLEOTIDE SEQUENCE [LARGE SCALE GENOMIC DNA]</scope>
    <source>
        <strain evidence="3 4">LHR20</strain>
    </source>
</reference>
<feature type="signal peptide" evidence="1">
    <location>
        <begin position="1"/>
        <end position="23"/>
    </location>
</feature>
<evidence type="ECO:0000256" key="1">
    <source>
        <dbReference type="SAM" id="SignalP"/>
    </source>
</evidence>
<feature type="chain" id="PRO_5014165301" description="Immunoglobulin domain-containing protein" evidence="1">
    <location>
        <begin position="24"/>
        <end position="1254"/>
    </location>
</feature>
<dbReference type="Proteomes" id="UP000236654">
    <property type="component" value="Unassembled WGS sequence"/>
</dbReference>
<dbReference type="InterPro" id="IPR026341">
    <property type="entry name" value="T9SS_type_B"/>
</dbReference>
<dbReference type="Pfam" id="PF23759">
    <property type="entry name" value="GBD_T9SS_assoc"/>
    <property type="match status" value="3"/>
</dbReference>
<dbReference type="InterPro" id="IPR056600">
    <property type="entry name" value="GBD_T9SS_assoc"/>
</dbReference>
<dbReference type="Pfam" id="PF13585">
    <property type="entry name" value="CHU_C"/>
    <property type="match status" value="1"/>
</dbReference>
<evidence type="ECO:0000259" key="2">
    <source>
        <dbReference type="SMART" id="SM00409"/>
    </source>
</evidence>
<protein>
    <recommendedName>
        <fullName evidence="2">Immunoglobulin domain-containing protein</fullName>
    </recommendedName>
</protein>
<dbReference type="EMBL" id="PJNI01000007">
    <property type="protein sequence ID" value="PKR80880.1"/>
    <property type="molecule type" value="Genomic_DNA"/>
</dbReference>
<evidence type="ECO:0000313" key="4">
    <source>
        <dbReference type="Proteomes" id="UP000236654"/>
    </source>
</evidence>
<dbReference type="AlphaFoldDB" id="A0A2I0R3A4"/>
<sequence length="1254" mass="131258">MKSLNGLLFTLTVLIFIANNAFSQSDNCSFAPNLPVTSSCASPTMGSSAGASQNLPGCVGNADDDVWYEFVATSTSHRIEVGASSGYDPVLQVFKNSCSSLNNLGCIDDYGTGSDEVFNYTNYIVGQTYKIRIYHYGVGSGTGDFSICLTNPLNAPSNDDCINATPLSVNSSCVYQSFDNIGATASIPGCAGNADEDVWFSFVATNSVQEISVNPSSTMDAVVQLFTGTCGSLTSLYCEDLSFSGGIETVNAIGLIPGQVYYFRVYDYYTGRTGTFDVCVKGAPTPAPINDEPCSAIKIPTVTSECTYSTFTNVGATASPHPRPTDCDGNGTSGGYSINSKDVWFEITVPPSGQLSITSQPNMGAGSISDGVMALYGGTCSNLAGIYCSDDFSYPGSANDNLPYIERSGLTPGSTVYLRYYGYGVSEGTFGFCVSTTTNDDCANALEICDINGYKGSTVPAYTADRPGNMRGNAEMNNPPTYTWTPGTNQGGVFGKGGSWGNGSPLTDVQINNNSWIKFTASATTATLNVSIYDCFIGNYPSGGIQMQIFSSNNCSNFIPVSNFEENSTGFVITANGLTVGDQYYLMVDGYAGDICSYTISANTGVSFPNIDPVPPLCAGGSTTLTAPPGATSYNWLHNGSTSRSVTVNPSVTTTYTCEVTGLCNYRQTLTRQVVVKPNPNVTFSTGASPSICAGESITINASGGSSYLWSNGQTGSSISVSPSSNTTYSVTATLDGCQSTEQVNVNVNSLPQLSVSPTANDASCGMADGSLTGTVVNGSAPFSYEWTSGGSIIGTTRNINNVSAGLYSLNVTDGNGCSNDFGPFGITNPGAPAAPAITVSNNSACEDENVSFSIVSPDPSATYEWNGPNGFTSNNTSFSVPVNSITDGNYCVVSTVANCTGASACETIALLPPPELNLSSSVEDSVACVNSDVTLSASGANTYTWTGPGAYTANGNAVSIPNVNATNQGWYTVEATDGSGCKATDSLYVAVADLPTANANASGSSDNSFCEGAIVEVNGTGGVAYHWNGPNGFSSTQQNDVILDFNANNEGIYFLTVTDSNGCVDQDTTRLSLAFLDNFGVLTADTSVCPGDDFALTASGADNYLWYGPDGFEAQGNPVEVLDVSFDQAGIYYVEGFNEEGCSDADSMELKVKISRDCLFIPGFTSPNDDGLNDGWVITGIEAFPDAEVFIYNRWGNLAFYASPYENDWFGQVNKGVKIGGKDGKVPAGTYFYVIQLNDGIDEPIKGYLELQY</sequence>
<dbReference type="InterPro" id="IPR003599">
    <property type="entry name" value="Ig_sub"/>
</dbReference>
<name>A0A2I0R3A4_9FLAO</name>
<dbReference type="Gene3D" id="2.60.40.10">
    <property type="entry name" value="Immunoglobulins"/>
    <property type="match status" value="5"/>
</dbReference>
<dbReference type="RefSeq" id="WP_101334262.1">
    <property type="nucleotide sequence ID" value="NZ_PJNI01000007.1"/>
</dbReference>
<feature type="domain" description="Immunoglobulin" evidence="2">
    <location>
        <begin position="923"/>
        <end position="993"/>
    </location>
</feature>
<proteinExistence type="predicted"/>
<feature type="domain" description="Immunoglobulin" evidence="2">
    <location>
        <begin position="1084"/>
        <end position="1154"/>
    </location>
</feature>
<organism evidence="3 4">
    <name type="scientific">Brumimicrobium salinarum</name>
    <dbReference type="NCBI Taxonomy" id="2058658"/>
    <lineage>
        <taxon>Bacteria</taxon>
        <taxon>Pseudomonadati</taxon>
        <taxon>Bacteroidota</taxon>
        <taxon>Flavobacteriia</taxon>
        <taxon>Flavobacteriales</taxon>
        <taxon>Crocinitomicaceae</taxon>
        <taxon>Brumimicrobium</taxon>
    </lineage>
</organism>
<dbReference type="InterPro" id="IPR013783">
    <property type="entry name" value="Ig-like_fold"/>
</dbReference>
<comment type="caution">
    <text evidence="3">The sequence shown here is derived from an EMBL/GenBank/DDBJ whole genome shotgun (WGS) entry which is preliminary data.</text>
</comment>
<accession>A0A2I0R3A4</accession>
<keyword evidence="4" id="KW-1185">Reference proteome</keyword>